<organism evidence="1 2">
    <name type="scientific">Yaniella flava</name>
    <dbReference type="NCBI Taxonomy" id="287930"/>
    <lineage>
        <taxon>Bacteria</taxon>
        <taxon>Bacillati</taxon>
        <taxon>Actinomycetota</taxon>
        <taxon>Actinomycetes</taxon>
        <taxon>Micrococcales</taxon>
        <taxon>Micrococcaceae</taxon>
        <taxon>Yaniella</taxon>
    </lineage>
</organism>
<comment type="caution">
    <text evidence="1">The sequence shown here is derived from an EMBL/GenBank/DDBJ whole genome shotgun (WGS) entry which is preliminary data.</text>
</comment>
<evidence type="ECO:0000313" key="1">
    <source>
        <dbReference type="EMBL" id="GAA2037695.1"/>
    </source>
</evidence>
<evidence type="ECO:0000313" key="2">
    <source>
        <dbReference type="Proteomes" id="UP001501461"/>
    </source>
</evidence>
<accession>A0ABP5G3P5</accession>
<keyword evidence="2" id="KW-1185">Reference proteome</keyword>
<dbReference type="Proteomes" id="UP001501461">
    <property type="component" value="Unassembled WGS sequence"/>
</dbReference>
<reference evidence="2" key="1">
    <citation type="journal article" date="2019" name="Int. J. Syst. Evol. Microbiol.">
        <title>The Global Catalogue of Microorganisms (GCM) 10K type strain sequencing project: providing services to taxonomists for standard genome sequencing and annotation.</title>
        <authorList>
            <consortium name="The Broad Institute Genomics Platform"/>
            <consortium name="The Broad Institute Genome Sequencing Center for Infectious Disease"/>
            <person name="Wu L."/>
            <person name="Ma J."/>
        </authorList>
    </citation>
    <scope>NUCLEOTIDE SEQUENCE [LARGE SCALE GENOMIC DNA]</scope>
    <source>
        <strain evidence="2">JCM 13595</strain>
    </source>
</reference>
<sequence>MTDAPSPFDDPEFVEMLKRSGVTHRPGMAQELMDEIGPLLAADGFDMENPDQDVDLENLNAAMGRAVERRNMELVTPVGAARALTVALLREFVNVYTAEDRQLLDSILGRLRPDPTPRHPSFSHLIGVALEKLDAWYSDEALRAALTRIPSADTPAEVRPAISDLEALARKGRAFRSIERLLVQHNGAILAAASAYLVAVTVAAVTAHRQQPVGLVLGEMLSDESSSGGFGTGTAFGAAAAQQVSAQDQLGQFENWLLENEDLAMSAPEDIEVFETIVDSAALWNLDPFDADDFEELIDMVLQLEDSSVAAWSLAVLHDYVHFRLEGDDARSWEEAHEIINDIAGDTASLPPQLQTLLDGLEDIPAEERYAAVVSTPLITGIARLQEWIGKSQPVTGTGMPKRADIGVVAAMIGIDAEGVTNKPPVEVSDEALGNLDLSKPAPPQPTLQVQSAKDIGALRAWWAALEIHAGIELTSTRVYPGAMTEILAAPQIEDLEPVEMFIVSYIREYLLGETDQYFGNIAVRHTVGQLLSLAEVSDNPSAEDPFSAFSIRHLRNFESMGLLEIRESQLFIPEPLRPVVVLGAMLAMTDLELAQ</sequence>
<dbReference type="EMBL" id="BAAAMN010000034">
    <property type="protein sequence ID" value="GAA2037695.1"/>
    <property type="molecule type" value="Genomic_DNA"/>
</dbReference>
<proteinExistence type="predicted"/>
<dbReference type="RefSeq" id="WP_343957724.1">
    <property type="nucleotide sequence ID" value="NZ_BAAAMN010000034.1"/>
</dbReference>
<gene>
    <name evidence="1" type="ORF">GCM10009720_17710</name>
</gene>
<protein>
    <submittedName>
        <fullName evidence="1">Uncharacterized protein</fullName>
    </submittedName>
</protein>
<name>A0ABP5G3P5_9MICC</name>